<evidence type="ECO:0000313" key="8">
    <source>
        <dbReference type="Proteomes" id="UP000316304"/>
    </source>
</evidence>
<organism evidence="7 8">
    <name type="scientific">Novipirellula galeiformis</name>
    <dbReference type="NCBI Taxonomy" id="2528004"/>
    <lineage>
        <taxon>Bacteria</taxon>
        <taxon>Pseudomonadati</taxon>
        <taxon>Planctomycetota</taxon>
        <taxon>Planctomycetia</taxon>
        <taxon>Pirellulales</taxon>
        <taxon>Pirellulaceae</taxon>
        <taxon>Novipirellula</taxon>
    </lineage>
</organism>
<comment type="caution">
    <text evidence="7">The sequence shown here is derived from an EMBL/GenBank/DDBJ whole genome shotgun (WGS) entry which is preliminary data.</text>
</comment>
<reference evidence="7 8" key="1">
    <citation type="submission" date="2019-02" db="EMBL/GenBank/DDBJ databases">
        <title>Deep-cultivation of Planctomycetes and their phenomic and genomic characterization uncovers novel biology.</title>
        <authorList>
            <person name="Wiegand S."/>
            <person name="Jogler M."/>
            <person name="Boedeker C."/>
            <person name="Pinto D."/>
            <person name="Vollmers J."/>
            <person name="Rivas-Marin E."/>
            <person name="Kohn T."/>
            <person name="Peeters S.H."/>
            <person name="Heuer A."/>
            <person name="Rast P."/>
            <person name="Oberbeckmann S."/>
            <person name="Bunk B."/>
            <person name="Jeske O."/>
            <person name="Meyerdierks A."/>
            <person name="Storesund J.E."/>
            <person name="Kallscheuer N."/>
            <person name="Luecker S."/>
            <person name="Lage O.M."/>
            <person name="Pohl T."/>
            <person name="Merkel B.J."/>
            <person name="Hornburger P."/>
            <person name="Mueller R.-W."/>
            <person name="Bruemmer F."/>
            <person name="Labrenz M."/>
            <person name="Spormann A.M."/>
            <person name="Op Den Camp H."/>
            <person name="Overmann J."/>
            <person name="Amann R."/>
            <person name="Jetten M.S.M."/>
            <person name="Mascher T."/>
            <person name="Medema M.H."/>
            <person name="Devos D.P."/>
            <person name="Kaster A.-K."/>
            <person name="Ovreas L."/>
            <person name="Rohde M."/>
            <person name="Galperin M.Y."/>
            <person name="Jogler C."/>
        </authorList>
    </citation>
    <scope>NUCLEOTIDE SEQUENCE [LARGE SCALE GENOMIC DNA]</scope>
    <source>
        <strain evidence="7 8">Pla52o</strain>
    </source>
</reference>
<dbReference type="EC" id="1.14.99.44" evidence="7"/>
<dbReference type="InterPro" id="IPR036188">
    <property type="entry name" value="FAD/NAD-bd_sf"/>
</dbReference>
<dbReference type="InterPro" id="IPR014105">
    <property type="entry name" value="Carotenoid/retinoid_OxRdtase"/>
</dbReference>
<dbReference type="GO" id="GO:0016117">
    <property type="term" value="P:carotenoid biosynthetic process"/>
    <property type="evidence" value="ECO:0007669"/>
    <property type="project" value="UniProtKB-KW"/>
</dbReference>
<evidence type="ECO:0000256" key="4">
    <source>
        <dbReference type="ARBA" id="ARBA00023002"/>
    </source>
</evidence>
<protein>
    <submittedName>
        <fullName evidence="7">Diapolycopene oxygenase</fullName>
        <ecNumber evidence="7">1.14.99.44</ecNumber>
    </submittedName>
</protein>
<dbReference type="GO" id="GO:0016491">
    <property type="term" value="F:oxidoreductase activity"/>
    <property type="evidence" value="ECO:0007669"/>
    <property type="project" value="UniProtKB-KW"/>
</dbReference>
<keyword evidence="3 5" id="KW-0125">Carotenoid biosynthesis</keyword>
<evidence type="ECO:0000256" key="3">
    <source>
        <dbReference type="ARBA" id="ARBA00022746"/>
    </source>
</evidence>
<dbReference type="NCBIfam" id="TIGR02734">
    <property type="entry name" value="crtI_fam"/>
    <property type="match status" value="1"/>
</dbReference>
<dbReference type="OrthoDB" id="9814556at2"/>
<keyword evidence="8" id="KW-1185">Reference proteome</keyword>
<feature type="domain" description="Amine oxidase" evidence="6">
    <location>
        <begin position="19"/>
        <end position="515"/>
    </location>
</feature>
<dbReference type="AlphaFoldDB" id="A0A5C6CQ66"/>
<keyword evidence="4 5" id="KW-0560">Oxidoreductase</keyword>
<evidence type="ECO:0000259" key="6">
    <source>
        <dbReference type="Pfam" id="PF01593"/>
    </source>
</evidence>
<proteinExistence type="inferred from homology"/>
<evidence type="ECO:0000256" key="5">
    <source>
        <dbReference type="RuleBase" id="RU362075"/>
    </source>
</evidence>
<dbReference type="EMBL" id="SJPT01000002">
    <property type="protein sequence ID" value="TWU24939.1"/>
    <property type="molecule type" value="Genomic_DNA"/>
</dbReference>
<dbReference type="SUPFAM" id="SSF51905">
    <property type="entry name" value="FAD/NAD(P)-binding domain"/>
    <property type="match status" value="1"/>
</dbReference>
<dbReference type="PANTHER" id="PTHR43734:SF7">
    <property type="entry name" value="4,4'-DIAPONEUROSPORENE OXYGENASE"/>
    <property type="match status" value="1"/>
</dbReference>
<dbReference type="Pfam" id="PF01593">
    <property type="entry name" value="Amino_oxidase"/>
    <property type="match status" value="1"/>
</dbReference>
<accession>A0A5C6CQ66</accession>
<name>A0A5C6CQ66_9BACT</name>
<evidence type="ECO:0000256" key="1">
    <source>
        <dbReference type="ARBA" id="ARBA00004829"/>
    </source>
</evidence>
<gene>
    <name evidence="7" type="primary">crtP</name>
    <name evidence="7" type="ORF">Pla52o_12360</name>
</gene>
<dbReference type="RefSeq" id="WP_146593665.1">
    <property type="nucleotide sequence ID" value="NZ_SJPT01000002.1"/>
</dbReference>
<evidence type="ECO:0000313" key="7">
    <source>
        <dbReference type="EMBL" id="TWU24939.1"/>
    </source>
</evidence>
<evidence type="ECO:0000256" key="2">
    <source>
        <dbReference type="ARBA" id="ARBA00006046"/>
    </source>
</evidence>
<dbReference type="InterPro" id="IPR002937">
    <property type="entry name" value="Amino_oxidase"/>
</dbReference>
<dbReference type="Gene3D" id="3.50.50.60">
    <property type="entry name" value="FAD/NAD(P)-binding domain"/>
    <property type="match status" value="2"/>
</dbReference>
<comment type="pathway">
    <text evidence="1 5">Carotenoid biosynthesis.</text>
</comment>
<comment type="similarity">
    <text evidence="2 5">Belongs to the carotenoid/retinoid oxidoreductase family.</text>
</comment>
<dbReference type="Proteomes" id="UP000316304">
    <property type="component" value="Unassembled WGS sequence"/>
</dbReference>
<dbReference type="PANTHER" id="PTHR43734">
    <property type="entry name" value="PHYTOENE DESATURASE"/>
    <property type="match status" value="1"/>
</dbReference>
<sequence length="525" mass="57450">MMSDSNTTTKKVIVVGGGLAGLGAACVLAARGHAVTILEKNDWVGGKAAVLNAQGYRFDMGPTILTLPSVLRRIFTEAGRDLDDYVSMVPLDPQWRCFFEQESAGDQHVLDLVADVDAMASKIGHFTDSETDAQGYRRFMEISEQLHRVSDRFFFWRSVGGLRDTMQIGGAFSAAVLKDVMSLRMGKSVASVVRSHVADDRVAQMMDHFTQYVGSSPAASPAVLCGIAHMQTDEGIWYPIGGTRAIPEALLKLAHELGVEIHTGTDVMRITTSQPNGKGRPQVSGVVTAGGETIHCDAIVSNCDAVRTYRELLAGTVPSHRFEKSQKHEPACSGVVLYLGLNRRYEQLLHHNFVFSRDPEQEFDFIYRKGEPAPDPSAYVCAPAISEPGVAPHGCEALYVLVHTPYLRPNHNWHTMFASYRETILDKLESAAGLDHIRDAIVYESALTPEDIHHRYRVLNGAIYGLASHGKYLGAFKPANRRRDIAGLYLAGGAAHPGPGMPMVLMSGWIAADALDEDVKHAQRR</sequence>